<dbReference type="Pfam" id="PF18986">
    <property type="entry name" value="DUF5719"/>
    <property type="match status" value="1"/>
</dbReference>
<dbReference type="STRING" id="535712.A4Z71_05330"/>
<sequence>MSLARFFTPILTALLVATTFALPELNVVAGSLPNAELKTAKAKDLTLVCPGELFRSGGSSGTQIGVFDPVGSAGTRVYFADPVGVSLEVANGSYTAQDPSGRAVQGSTLLSVLQTQVITGSSMAGLAAASCQQPATNVWLLGGSTALGREALLVLRNPGNVDSTVSLKLYSEAGELASAALSGIAVPAGKTTVFNLSAVAPKTKTFVVQVLAKGGAIGAWIQQKAVRGLIAGGVDYVMPSQPAQLRQVITGLFIRGSKDAAELAANATDYQDLAPVLRVFVPGDQAATFTAQVVGATANTFGTVLRQQVAGGTVAEFELAGLLDGDYAIILESDQPIQVAAKVSRTFKAKNPNTDFAWLPSLPALTAKQIIPVPQNGISKLSLYSTSSQTLQTIELPKGANFALPETDQPMFASLVLDIDGSLAVIPVMDYKNSGGTVAVSLR</sequence>
<gene>
    <name evidence="1" type="ORF">A4Z71_05330</name>
</gene>
<dbReference type="EMBL" id="CP015208">
    <property type="protein sequence ID" value="AOY56374.1"/>
    <property type="molecule type" value="Genomic_DNA"/>
</dbReference>
<dbReference type="AlphaFoldDB" id="A0A1D9DZZ3"/>
<evidence type="ECO:0000313" key="2">
    <source>
        <dbReference type="Proteomes" id="UP000243784"/>
    </source>
</evidence>
<accession>A0A1D9DZZ3</accession>
<reference evidence="1 2" key="1">
    <citation type="journal article" date="2016" name="Biochim. Biophys. Acta">
        <title>Photochemical characterization of actinorhodopsin and its functional existence in the natural host.</title>
        <authorList>
            <person name="Nakamura S."/>
            <person name="Kikukawa T."/>
            <person name="Tamogami J."/>
            <person name="Kamiya M."/>
            <person name="Aizawa T."/>
            <person name="Hahn M.W."/>
            <person name="Ihara K."/>
            <person name="Kamo N."/>
            <person name="Demura M."/>
        </authorList>
    </citation>
    <scope>NUCLEOTIDE SEQUENCE [LARGE SCALE GENOMIC DNA]</scope>
    <source>
        <strain evidence="1 2">MWH-Dar1</strain>
    </source>
</reference>
<dbReference type="RefSeq" id="WP_070954880.1">
    <property type="nucleotide sequence ID" value="NZ_CP015208.1"/>
</dbReference>
<dbReference type="OrthoDB" id="3264966at2"/>
<protein>
    <submittedName>
        <fullName evidence="1">Uncharacterized protein</fullName>
    </submittedName>
</protein>
<evidence type="ECO:0000313" key="1">
    <source>
        <dbReference type="EMBL" id="AOY56374.1"/>
    </source>
</evidence>
<dbReference type="InterPro" id="IPR043777">
    <property type="entry name" value="DUF5719"/>
</dbReference>
<dbReference type="Proteomes" id="UP000243784">
    <property type="component" value="Chromosome"/>
</dbReference>
<proteinExistence type="predicted"/>
<organism evidence="1 2">
    <name type="scientific">Candidatus Rhodoluna planktonica</name>
    <dbReference type="NCBI Taxonomy" id="535712"/>
    <lineage>
        <taxon>Bacteria</taxon>
        <taxon>Bacillati</taxon>
        <taxon>Actinomycetota</taxon>
        <taxon>Actinomycetes</taxon>
        <taxon>Micrococcales</taxon>
        <taxon>Microbacteriaceae</taxon>
        <taxon>Luna cluster</taxon>
        <taxon>Luna-1 subcluster</taxon>
        <taxon>Rhodoluna</taxon>
    </lineage>
</organism>
<dbReference type="KEGG" id="rpla:A4Z71_05330"/>
<keyword evidence="2" id="KW-1185">Reference proteome</keyword>
<name>A0A1D9DZZ3_9MICO</name>